<keyword evidence="2" id="KW-0812">Transmembrane</keyword>
<accession>A0A484FS97</accession>
<dbReference type="OrthoDB" id="4844401at2759"/>
<reference evidence="4" key="1">
    <citation type="journal article" date="2013" name="New Phytol.">
        <title>Comparative genomic and transcriptomic analyses reveal the hemibiotrophic stage shift of Colletotrichum fungi.</title>
        <authorList>
            <person name="Gan P."/>
            <person name="Ikeda K."/>
            <person name="Irieda H."/>
            <person name="Narusaka M."/>
            <person name="O'Connell R.J."/>
            <person name="Narusaka Y."/>
            <person name="Takano Y."/>
            <person name="Kubo Y."/>
            <person name="Shirasu K."/>
        </authorList>
    </citation>
    <scope>NUCLEOTIDE SEQUENCE [LARGE SCALE GENOMIC DNA]</scope>
    <source>
        <strain evidence="4">104-T / ATCC 96160 / CBS 514.97 / LARS 414 / MAFF 240422</strain>
    </source>
</reference>
<feature type="transmembrane region" description="Helical" evidence="2">
    <location>
        <begin position="88"/>
        <end position="113"/>
    </location>
</feature>
<comment type="caution">
    <text evidence="3">The sequence shown here is derived from an EMBL/GenBank/DDBJ whole genome shotgun (WGS) entry which is preliminary data.</text>
</comment>
<evidence type="ECO:0000313" key="3">
    <source>
        <dbReference type="EMBL" id="TDZ19857.1"/>
    </source>
</evidence>
<keyword evidence="4" id="KW-1185">Reference proteome</keyword>
<gene>
    <name evidence="3" type="ORF">Cob_v007195</name>
</gene>
<proteinExistence type="predicted"/>
<dbReference type="EMBL" id="AMCV02000018">
    <property type="protein sequence ID" value="TDZ19857.1"/>
    <property type="molecule type" value="Genomic_DNA"/>
</dbReference>
<reference evidence="4" key="2">
    <citation type="journal article" date="2019" name="Mol. Plant Microbe Interact.">
        <title>Genome sequence resources for four phytopathogenic fungi from the Colletotrichum orbiculare species complex.</title>
        <authorList>
            <person name="Gan P."/>
            <person name="Tsushima A."/>
            <person name="Narusaka M."/>
            <person name="Narusaka Y."/>
            <person name="Takano Y."/>
            <person name="Kubo Y."/>
            <person name="Shirasu K."/>
        </authorList>
    </citation>
    <scope>GENOME REANNOTATION</scope>
    <source>
        <strain evidence="4">104-T / ATCC 96160 / CBS 514.97 / LARS 414 / MAFF 240422</strain>
    </source>
</reference>
<name>A0A484FS97_COLOR</name>
<feature type="transmembrane region" description="Helical" evidence="2">
    <location>
        <begin position="153"/>
        <end position="175"/>
    </location>
</feature>
<organism evidence="3 4">
    <name type="scientific">Colletotrichum orbiculare (strain 104-T / ATCC 96160 / CBS 514.97 / LARS 414 / MAFF 240422)</name>
    <name type="common">Cucumber anthracnose fungus</name>
    <name type="synonym">Colletotrichum lagenarium</name>
    <dbReference type="NCBI Taxonomy" id="1213857"/>
    <lineage>
        <taxon>Eukaryota</taxon>
        <taxon>Fungi</taxon>
        <taxon>Dikarya</taxon>
        <taxon>Ascomycota</taxon>
        <taxon>Pezizomycotina</taxon>
        <taxon>Sordariomycetes</taxon>
        <taxon>Hypocreomycetidae</taxon>
        <taxon>Glomerellales</taxon>
        <taxon>Glomerellaceae</taxon>
        <taxon>Colletotrichum</taxon>
        <taxon>Colletotrichum orbiculare species complex</taxon>
    </lineage>
</organism>
<keyword evidence="2" id="KW-1133">Transmembrane helix</keyword>
<protein>
    <submittedName>
        <fullName evidence="3">Uncharacterized protein</fullName>
    </submittedName>
</protein>
<evidence type="ECO:0000313" key="4">
    <source>
        <dbReference type="Proteomes" id="UP000014480"/>
    </source>
</evidence>
<keyword evidence="2" id="KW-0472">Membrane</keyword>
<feature type="region of interest" description="Disordered" evidence="1">
    <location>
        <begin position="13"/>
        <end position="32"/>
    </location>
</feature>
<dbReference type="Proteomes" id="UP000014480">
    <property type="component" value="Unassembled WGS sequence"/>
</dbReference>
<evidence type="ECO:0000256" key="2">
    <source>
        <dbReference type="SAM" id="Phobius"/>
    </source>
</evidence>
<evidence type="ECO:0000256" key="1">
    <source>
        <dbReference type="SAM" id="MobiDB-lite"/>
    </source>
</evidence>
<sequence length="193" mass="21168">MPLVDKYPQLQQAERATPPDGDNPSVQPKGGTVIDRERALVETSAAVMNKVAILTSSTHEPGVNIRQRSELIALFGPTLEIAVRFQRLVAIASSLLFVYGRFLATSTLTSTLIATRLFLAHSAFASSKILSTLRSSICIAWKSKNIQRIRKKLFIEFVTTILGPGGNMLIIMVFWPGWLFILGLLLAFRAVAG</sequence>
<dbReference type="AlphaFoldDB" id="A0A484FS97"/>